<dbReference type="EMBL" id="CDHN01000004">
    <property type="protein sequence ID" value="CEJ92438.1"/>
    <property type="molecule type" value="Genomic_DNA"/>
</dbReference>
<dbReference type="Pfam" id="PF20150">
    <property type="entry name" value="2EXR"/>
    <property type="match status" value="1"/>
</dbReference>
<reference evidence="2 3" key="1">
    <citation type="journal article" date="2015" name="Genome Announc.">
        <title>Draft Genome Sequence and Gene Annotation of the Entomopathogenic Fungus Verticillium hemipterigenum.</title>
        <authorList>
            <person name="Horn F."/>
            <person name="Habel A."/>
            <person name="Scharf D.H."/>
            <person name="Dworschak J."/>
            <person name="Brakhage A.A."/>
            <person name="Guthke R."/>
            <person name="Hertweck C."/>
            <person name="Linde J."/>
        </authorList>
    </citation>
    <scope>NUCLEOTIDE SEQUENCE [LARGE SCALE GENOMIC DNA]</scope>
</reference>
<feature type="domain" description="2EXR" evidence="1">
    <location>
        <begin position="4"/>
        <end position="94"/>
    </location>
</feature>
<evidence type="ECO:0000259" key="1">
    <source>
        <dbReference type="Pfam" id="PF20150"/>
    </source>
</evidence>
<evidence type="ECO:0000313" key="3">
    <source>
        <dbReference type="Proteomes" id="UP000039046"/>
    </source>
</evidence>
<evidence type="ECO:0000313" key="2">
    <source>
        <dbReference type="EMBL" id="CEJ92438.1"/>
    </source>
</evidence>
<organism evidence="2 3">
    <name type="scientific">[Torrubiella] hemipterigena</name>
    <dbReference type="NCBI Taxonomy" id="1531966"/>
    <lineage>
        <taxon>Eukaryota</taxon>
        <taxon>Fungi</taxon>
        <taxon>Dikarya</taxon>
        <taxon>Ascomycota</taxon>
        <taxon>Pezizomycotina</taxon>
        <taxon>Sordariomycetes</taxon>
        <taxon>Hypocreomycetidae</taxon>
        <taxon>Hypocreales</taxon>
        <taxon>Clavicipitaceae</taxon>
        <taxon>Clavicipitaceae incertae sedis</taxon>
        <taxon>'Torrubiella' clade</taxon>
    </lineage>
</organism>
<protein>
    <recommendedName>
        <fullName evidence="1">2EXR domain-containing protein</fullName>
    </recommendedName>
</protein>
<sequence length="269" mass="31663">MSEFHLFPRLPSELRQLIWAVCVANKLRIVDLNADFSDRHVKPGPNDYSIDKNNSFLLDPGEHGFKNFKATLIARDDPAHACREAYQTRQLLFHNISNVSNIGSWFPFSTGTLQCSASVLIWFSQKPWFAKIRHFVAEYSVDRSYNFRNYGLDYMRITTEELFTQLPNLETITFQMTFGLMYADIRRGSSHKHWLTLWFVMFEDWYNPPEGVAKATFRAEVKCVYHAPKEEWLTPENYTQVREAMQRQWEELSEADKEKHMEPKTTARS</sequence>
<keyword evidence="3" id="KW-1185">Reference proteome</keyword>
<proteinExistence type="predicted"/>
<dbReference type="OrthoDB" id="3473305at2759"/>
<name>A0A0A1TMT7_9HYPO</name>
<dbReference type="HOGENOM" id="CLU_957078_0_0_1"/>
<dbReference type="AlphaFoldDB" id="A0A0A1TMT7"/>
<dbReference type="Proteomes" id="UP000039046">
    <property type="component" value="Unassembled WGS sequence"/>
</dbReference>
<accession>A0A0A1TMT7</accession>
<dbReference type="InterPro" id="IPR045518">
    <property type="entry name" value="2EXR"/>
</dbReference>
<gene>
    <name evidence="2" type="ORF">VHEMI08091</name>
</gene>